<gene>
    <name evidence="3" type="ORF">H9763_12305</name>
</gene>
<dbReference type="Gene3D" id="2.130.10.10">
    <property type="entry name" value="YVTN repeat-like/Quinoprotein amine dehydrogenase"/>
    <property type="match status" value="1"/>
</dbReference>
<dbReference type="Proteomes" id="UP000886883">
    <property type="component" value="Unassembled WGS sequence"/>
</dbReference>
<dbReference type="PANTHER" id="PTHR30344:SF1">
    <property type="entry name" value="6-PHOSPHOGLUCONOLACTONASE"/>
    <property type="match status" value="1"/>
</dbReference>
<sequence length="351" mass="37407">MEGFELICSGYGAETGNDILTVRLSPEGKAEVTGGIRQGDGPSWILEKGEFLYAVSEQSGRAAVDRFRIREDGSLSEEQGRIALPGGELCHLWAGENALYGSCYGTGDFFAVDDGLREILWHRSPQAGGGVEEGSGAAEGGSGAGRPEGTGGAGCQEEWAAPHAHWVSRQDSVLYLSDLGRDRIYRYRIGGGLPEAELEPVCLPKGAGPRQVLPLGGKLLLSVQELDGTLRLWRDEGKQAPPICLQTVRSTSIQGTNYPGTACLAGPDTALVCNRGANTVAAFSIRGERLTRIGEWETGNWPRHLLFVPGPDLVINACNKEGVLNVFSWDGKRLQKRDAIALCGASCALAL</sequence>
<proteinExistence type="inferred from homology"/>
<dbReference type="AlphaFoldDB" id="A0A9D2MT06"/>
<protein>
    <submittedName>
        <fullName evidence="3">Lactonase family protein</fullName>
    </submittedName>
</protein>
<feature type="compositionally biased region" description="Gly residues" evidence="2">
    <location>
        <begin position="127"/>
        <end position="154"/>
    </location>
</feature>
<reference evidence="3" key="1">
    <citation type="journal article" date="2021" name="PeerJ">
        <title>Extensive microbial diversity within the chicken gut microbiome revealed by metagenomics and culture.</title>
        <authorList>
            <person name="Gilroy R."/>
            <person name="Ravi A."/>
            <person name="Getino M."/>
            <person name="Pursley I."/>
            <person name="Horton D.L."/>
            <person name="Alikhan N.F."/>
            <person name="Baker D."/>
            <person name="Gharbi K."/>
            <person name="Hall N."/>
            <person name="Watson M."/>
            <person name="Adriaenssens E.M."/>
            <person name="Foster-Nyarko E."/>
            <person name="Jarju S."/>
            <person name="Secka A."/>
            <person name="Antonio M."/>
            <person name="Oren A."/>
            <person name="Chaudhuri R.R."/>
            <person name="La Ragione R."/>
            <person name="Hildebrand F."/>
            <person name="Pallen M.J."/>
        </authorList>
    </citation>
    <scope>NUCLEOTIDE SEQUENCE</scope>
    <source>
        <strain evidence="3">USAMLcec3-2134</strain>
    </source>
</reference>
<comment type="caution">
    <text evidence="3">The sequence shown here is derived from an EMBL/GenBank/DDBJ whole genome shotgun (WGS) entry which is preliminary data.</text>
</comment>
<dbReference type="InterPro" id="IPR050282">
    <property type="entry name" value="Cycloisomerase_2"/>
</dbReference>
<feature type="region of interest" description="Disordered" evidence="2">
    <location>
        <begin position="126"/>
        <end position="156"/>
    </location>
</feature>
<dbReference type="EMBL" id="DWXE01000045">
    <property type="protein sequence ID" value="HJB92229.1"/>
    <property type="molecule type" value="Genomic_DNA"/>
</dbReference>
<dbReference type="InterPro" id="IPR015943">
    <property type="entry name" value="WD40/YVTN_repeat-like_dom_sf"/>
</dbReference>
<dbReference type="PANTHER" id="PTHR30344">
    <property type="entry name" value="6-PHOSPHOGLUCONOLACTONASE-RELATED"/>
    <property type="match status" value="1"/>
</dbReference>
<accession>A0A9D2MT06</accession>
<reference evidence="3" key="2">
    <citation type="submission" date="2021-04" db="EMBL/GenBank/DDBJ databases">
        <authorList>
            <person name="Gilroy R."/>
        </authorList>
    </citation>
    <scope>NUCLEOTIDE SEQUENCE</scope>
    <source>
        <strain evidence="3">USAMLcec3-2134</strain>
    </source>
</reference>
<evidence type="ECO:0000256" key="1">
    <source>
        <dbReference type="ARBA" id="ARBA00005564"/>
    </source>
</evidence>
<evidence type="ECO:0000313" key="3">
    <source>
        <dbReference type="EMBL" id="HJB92229.1"/>
    </source>
</evidence>
<comment type="similarity">
    <text evidence="1">Belongs to the cycloisomerase 2 family.</text>
</comment>
<dbReference type="GO" id="GO:0017057">
    <property type="term" value="F:6-phosphogluconolactonase activity"/>
    <property type="evidence" value="ECO:0007669"/>
    <property type="project" value="TreeGrafter"/>
</dbReference>
<evidence type="ECO:0000313" key="4">
    <source>
        <dbReference type="Proteomes" id="UP000886883"/>
    </source>
</evidence>
<dbReference type="Pfam" id="PF10282">
    <property type="entry name" value="Lactonase"/>
    <property type="match status" value="1"/>
</dbReference>
<evidence type="ECO:0000256" key="2">
    <source>
        <dbReference type="SAM" id="MobiDB-lite"/>
    </source>
</evidence>
<organism evidence="3 4">
    <name type="scientific">Candidatus Eisenbergiella merdigallinarum</name>
    <dbReference type="NCBI Taxonomy" id="2838552"/>
    <lineage>
        <taxon>Bacteria</taxon>
        <taxon>Bacillati</taxon>
        <taxon>Bacillota</taxon>
        <taxon>Clostridia</taxon>
        <taxon>Lachnospirales</taxon>
        <taxon>Lachnospiraceae</taxon>
        <taxon>Eisenbergiella</taxon>
    </lineage>
</organism>
<name>A0A9D2MT06_9FIRM</name>
<dbReference type="InterPro" id="IPR019405">
    <property type="entry name" value="Lactonase_7-beta_prop"/>
</dbReference>
<dbReference type="SUPFAM" id="SSF75011">
    <property type="entry name" value="3-carboxy-cis,cis-mucoante lactonizing enzyme"/>
    <property type="match status" value="1"/>
</dbReference>